<keyword evidence="3 7" id="KW-1133">Transmembrane helix</keyword>
<feature type="transmembrane region" description="Helical" evidence="7">
    <location>
        <begin position="125"/>
        <end position="148"/>
    </location>
</feature>
<feature type="domain" description="Rhodopsin" evidence="8">
    <location>
        <begin position="30"/>
        <end position="273"/>
    </location>
</feature>
<dbReference type="InterPro" id="IPR049326">
    <property type="entry name" value="Rhodopsin_dom_fungi"/>
</dbReference>
<keyword evidence="2 7" id="KW-0812">Transmembrane</keyword>
<dbReference type="Proteomes" id="UP000325780">
    <property type="component" value="Unassembled WGS sequence"/>
</dbReference>
<protein>
    <recommendedName>
        <fullName evidence="8">Rhodopsin domain-containing protein</fullName>
    </recommendedName>
</protein>
<comment type="similarity">
    <text evidence="5">Belongs to the SAT4 family.</text>
</comment>
<feature type="transmembrane region" description="Helical" evidence="7">
    <location>
        <begin position="12"/>
        <end position="30"/>
    </location>
</feature>
<dbReference type="Pfam" id="PF20684">
    <property type="entry name" value="Fung_rhodopsin"/>
    <property type="match status" value="1"/>
</dbReference>
<sequence length="364" mass="40771">MTARGIDDQGPTILAVCWILVIFPALIVALRLYCKVLLNRRFGWDDLVICVAVALLLVYTGLTTRGVSMGVIGKHATDIEDLSTIPGALKLIYIGMVVCIISCVLSKTSFAITLLRIVTRPWQKIVLWFIIISMNLIMWLCAICYLLQCKPAEALWNSKLLATADCWPTHIFQTIALTAGAYSGCMDFVLALLPWVVIWKLQMRRREKFGIAVAMSLGIFAAATAFIKTTKLTNVSNLADYTYACSEILIWASAETGLTIFAASIPSLRVLFIRMRSSYDRTDEPSSEAHDSSSRKPKKRARSRYLDSYHSSEAITLPERRDDTSDKSILGIRQTHEIVVTYEQGPETDVSRDAVYRMDDLSHR</sequence>
<name>A0A5N6U927_ASPAV</name>
<evidence type="ECO:0000256" key="3">
    <source>
        <dbReference type="ARBA" id="ARBA00022989"/>
    </source>
</evidence>
<dbReference type="OrthoDB" id="5417887at2759"/>
<accession>A0A5N6U927</accession>
<evidence type="ECO:0000256" key="6">
    <source>
        <dbReference type="SAM" id="MobiDB-lite"/>
    </source>
</evidence>
<gene>
    <name evidence="9" type="ORF">BDV25DRAFT_37723</name>
</gene>
<dbReference type="PANTHER" id="PTHR33048:SF42">
    <property type="entry name" value="INTEGRAL MEMBRANE PROTEIN"/>
    <property type="match status" value="1"/>
</dbReference>
<evidence type="ECO:0000256" key="2">
    <source>
        <dbReference type="ARBA" id="ARBA00022692"/>
    </source>
</evidence>
<feature type="transmembrane region" description="Helical" evidence="7">
    <location>
        <begin position="171"/>
        <end position="197"/>
    </location>
</feature>
<feature type="compositionally biased region" description="Basic and acidic residues" evidence="6">
    <location>
        <begin position="281"/>
        <end position="294"/>
    </location>
</feature>
<feature type="transmembrane region" description="Helical" evidence="7">
    <location>
        <begin position="209"/>
        <end position="228"/>
    </location>
</feature>
<dbReference type="PANTHER" id="PTHR33048">
    <property type="entry name" value="PTH11-LIKE INTEGRAL MEMBRANE PROTEIN (AFU_ORTHOLOGUE AFUA_5G11245)"/>
    <property type="match status" value="1"/>
</dbReference>
<dbReference type="InterPro" id="IPR052337">
    <property type="entry name" value="SAT4-like"/>
</dbReference>
<dbReference type="EMBL" id="ML742024">
    <property type="protein sequence ID" value="KAE8155090.1"/>
    <property type="molecule type" value="Genomic_DNA"/>
</dbReference>
<feature type="transmembrane region" description="Helical" evidence="7">
    <location>
        <begin position="91"/>
        <end position="118"/>
    </location>
</feature>
<evidence type="ECO:0000256" key="4">
    <source>
        <dbReference type="ARBA" id="ARBA00023136"/>
    </source>
</evidence>
<proteinExistence type="inferred from homology"/>
<keyword evidence="10" id="KW-1185">Reference proteome</keyword>
<organism evidence="9 10">
    <name type="scientific">Aspergillus avenaceus</name>
    <dbReference type="NCBI Taxonomy" id="36643"/>
    <lineage>
        <taxon>Eukaryota</taxon>
        <taxon>Fungi</taxon>
        <taxon>Dikarya</taxon>
        <taxon>Ascomycota</taxon>
        <taxon>Pezizomycotina</taxon>
        <taxon>Eurotiomycetes</taxon>
        <taxon>Eurotiomycetidae</taxon>
        <taxon>Eurotiales</taxon>
        <taxon>Aspergillaceae</taxon>
        <taxon>Aspergillus</taxon>
        <taxon>Aspergillus subgen. Circumdati</taxon>
    </lineage>
</organism>
<reference evidence="9 10" key="1">
    <citation type="submission" date="2019-04" db="EMBL/GenBank/DDBJ databases">
        <title>Friends and foes A comparative genomics study of 23 Aspergillus species from section Flavi.</title>
        <authorList>
            <consortium name="DOE Joint Genome Institute"/>
            <person name="Kjaerbolling I."/>
            <person name="Vesth T."/>
            <person name="Frisvad J.C."/>
            <person name="Nybo J.L."/>
            <person name="Theobald S."/>
            <person name="Kildgaard S."/>
            <person name="Isbrandt T."/>
            <person name="Kuo A."/>
            <person name="Sato A."/>
            <person name="Lyhne E.K."/>
            <person name="Kogle M.E."/>
            <person name="Wiebenga A."/>
            <person name="Kun R.S."/>
            <person name="Lubbers R.J."/>
            <person name="Makela M.R."/>
            <person name="Barry K."/>
            <person name="Chovatia M."/>
            <person name="Clum A."/>
            <person name="Daum C."/>
            <person name="Haridas S."/>
            <person name="He G."/>
            <person name="LaButti K."/>
            <person name="Lipzen A."/>
            <person name="Mondo S."/>
            <person name="Riley R."/>
            <person name="Salamov A."/>
            <person name="Simmons B.A."/>
            <person name="Magnuson J.K."/>
            <person name="Henrissat B."/>
            <person name="Mortensen U.H."/>
            <person name="Larsen T.O."/>
            <person name="Devries R.P."/>
            <person name="Grigoriev I.V."/>
            <person name="Machida M."/>
            <person name="Baker S.E."/>
            <person name="Andersen M.R."/>
        </authorList>
    </citation>
    <scope>NUCLEOTIDE SEQUENCE [LARGE SCALE GENOMIC DNA]</scope>
    <source>
        <strain evidence="9 10">IBT 18842</strain>
    </source>
</reference>
<evidence type="ECO:0000256" key="5">
    <source>
        <dbReference type="ARBA" id="ARBA00038359"/>
    </source>
</evidence>
<feature type="transmembrane region" description="Helical" evidence="7">
    <location>
        <begin position="248"/>
        <end position="272"/>
    </location>
</feature>
<evidence type="ECO:0000313" key="10">
    <source>
        <dbReference type="Proteomes" id="UP000325780"/>
    </source>
</evidence>
<evidence type="ECO:0000259" key="8">
    <source>
        <dbReference type="Pfam" id="PF20684"/>
    </source>
</evidence>
<comment type="subcellular location">
    <subcellularLocation>
        <location evidence="1">Membrane</location>
        <topology evidence="1">Multi-pass membrane protein</topology>
    </subcellularLocation>
</comment>
<evidence type="ECO:0000256" key="7">
    <source>
        <dbReference type="SAM" id="Phobius"/>
    </source>
</evidence>
<dbReference type="GO" id="GO:0016020">
    <property type="term" value="C:membrane"/>
    <property type="evidence" value="ECO:0007669"/>
    <property type="project" value="UniProtKB-SubCell"/>
</dbReference>
<feature type="transmembrane region" description="Helical" evidence="7">
    <location>
        <begin position="42"/>
        <end position="62"/>
    </location>
</feature>
<evidence type="ECO:0000313" key="9">
    <source>
        <dbReference type="EMBL" id="KAE8155090.1"/>
    </source>
</evidence>
<keyword evidence="4 7" id="KW-0472">Membrane</keyword>
<feature type="region of interest" description="Disordered" evidence="6">
    <location>
        <begin position="281"/>
        <end position="306"/>
    </location>
</feature>
<dbReference type="AlphaFoldDB" id="A0A5N6U927"/>
<evidence type="ECO:0000256" key="1">
    <source>
        <dbReference type="ARBA" id="ARBA00004141"/>
    </source>
</evidence>